<feature type="compositionally biased region" description="Low complexity" evidence="1">
    <location>
        <begin position="41"/>
        <end position="58"/>
    </location>
</feature>
<evidence type="ECO:0000313" key="2">
    <source>
        <dbReference type="EMBL" id="JAD19995.1"/>
    </source>
</evidence>
<dbReference type="AlphaFoldDB" id="A0A0A8Y3X2"/>
<dbReference type="EMBL" id="GBRH01277900">
    <property type="protein sequence ID" value="JAD19995.1"/>
    <property type="molecule type" value="Transcribed_RNA"/>
</dbReference>
<proteinExistence type="predicted"/>
<reference evidence="2" key="2">
    <citation type="journal article" date="2015" name="Data Brief">
        <title>Shoot transcriptome of the giant reed, Arundo donax.</title>
        <authorList>
            <person name="Barrero R.A."/>
            <person name="Guerrero F.D."/>
            <person name="Moolhuijzen P."/>
            <person name="Goolsby J.A."/>
            <person name="Tidwell J."/>
            <person name="Bellgard S.E."/>
            <person name="Bellgard M.I."/>
        </authorList>
    </citation>
    <scope>NUCLEOTIDE SEQUENCE</scope>
    <source>
        <tissue evidence="2">Shoot tissue taken approximately 20 cm above the soil surface</tissue>
    </source>
</reference>
<name>A0A0A8Y3X2_ARUDO</name>
<organism evidence="2">
    <name type="scientific">Arundo donax</name>
    <name type="common">Giant reed</name>
    <name type="synonym">Donax arundinaceus</name>
    <dbReference type="NCBI Taxonomy" id="35708"/>
    <lineage>
        <taxon>Eukaryota</taxon>
        <taxon>Viridiplantae</taxon>
        <taxon>Streptophyta</taxon>
        <taxon>Embryophyta</taxon>
        <taxon>Tracheophyta</taxon>
        <taxon>Spermatophyta</taxon>
        <taxon>Magnoliopsida</taxon>
        <taxon>Liliopsida</taxon>
        <taxon>Poales</taxon>
        <taxon>Poaceae</taxon>
        <taxon>PACMAD clade</taxon>
        <taxon>Arundinoideae</taxon>
        <taxon>Arundineae</taxon>
        <taxon>Arundo</taxon>
    </lineage>
</organism>
<feature type="region of interest" description="Disordered" evidence="1">
    <location>
        <begin position="1"/>
        <end position="58"/>
    </location>
</feature>
<protein>
    <submittedName>
        <fullName evidence="2">Uncharacterized protein</fullName>
    </submittedName>
</protein>
<sequence>MAKKGKAAAATTEQGVSSPQGSTHSRKRNGEKEGRLPAGTADLGGCRLGAAALRGDRA</sequence>
<feature type="compositionally biased region" description="Polar residues" evidence="1">
    <location>
        <begin position="11"/>
        <end position="23"/>
    </location>
</feature>
<accession>A0A0A8Y3X2</accession>
<evidence type="ECO:0000256" key="1">
    <source>
        <dbReference type="SAM" id="MobiDB-lite"/>
    </source>
</evidence>
<reference evidence="2" key="1">
    <citation type="submission" date="2014-09" db="EMBL/GenBank/DDBJ databases">
        <authorList>
            <person name="Magalhaes I.L.F."/>
            <person name="Oliveira U."/>
            <person name="Santos F.R."/>
            <person name="Vidigal T.H.D.A."/>
            <person name="Brescovit A.D."/>
            <person name="Santos A.J."/>
        </authorList>
    </citation>
    <scope>NUCLEOTIDE SEQUENCE</scope>
    <source>
        <tissue evidence="2">Shoot tissue taken approximately 20 cm above the soil surface</tissue>
    </source>
</reference>